<feature type="region of interest" description="Disordered" evidence="1">
    <location>
        <begin position="1"/>
        <end position="85"/>
    </location>
</feature>
<dbReference type="CDD" id="cd00201">
    <property type="entry name" value="WW"/>
    <property type="match status" value="1"/>
</dbReference>
<protein>
    <recommendedName>
        <fullName evidence="2">WW domain-containing protein</fullName>
    </recommendedName>
</protein>
<dbReference type="AlphaFoldDB" id="A0AAD9MII7"/>
<dbReference type="Pfam" id="PF00397">
    <property type="entry name" value="WW"/>
    <property type="match status" value="1"/>
</dbReference>
<dbReference type="PROSITE" id="PS01159">
    <property type="entry name" value="WW_DOMAIN_1"/>
    <property type="match status" value="1"/>
</dbReference>
<dbReference type="EMBL" id="JASFZW010000004">
    <property type="protein sequence ID" value="KAK2078482.1"/>
    <property type="molecule type" value="Genomic_DNA"/>
</dbReference>
<dbReference type="InterPro" id="IPR001202">
    <property type="entry name" value="WW_dom"/>
</dbReference>
<evidence type="ECO:0000313" key="4">
    <source>
        <dbReference type="Proteomes" id="UP001255856"/>
    </source>
</evidence>
<dbReference type="Gene3D" id="2.20.70.10">
    <property type="match status" value="1"/>
</dbReference>
<feature type="compositionally biased region" description="Basic and acidic residues" evidence="1">
    <location>
        <begin position="58"/>
        <end position="71"/>
    </location>
</feature>
<feature type="domain" description="WW" evidence="2">
    <location>
        <begin position="45"/>
        <end position="78"/>
    </location>
</feature>
<dbReference type="PROSITE" id="PS50020">
    <property type="entry name" value="WW_DOMAIN_2"/>
    <property type="match status" value="1"/>
</dbReference>
<evidence type="ECO:0000256" key="1">
    <source>
        <dbReference type="SAM" id="MobiDB-lite"/>
    </source>
</evidence>
<keyword evidence="4" id="KW-1185">Reference proteome</keyword>
<sequence>MGPQGGYYQRQQPGGYQPAGRPGPYQQQGPPMSEHEIWVASGCPVQGPGGWTQYQTPEGERYFHHRDRNETQWEPPAGWQAPGPH</sequence>
<organism evidence="3 4">
    <name type="scientific">Prototheca wickerhamii</name>
    <dbReference type="NCBI Taxonomy" id="3111"/>
    <lineage>
        <taxon>Eukaryota</taxon>
        <taxon>Viridiplantae</taxon>
        <taxon>Chlorophyta</taxon>
        <taxon>core chlorophytes</taxon>
        <taxon>Trebouxiophyceae</taxon>
        <taxon>Chlorellales</taxon>
        <taxon>Chlorellaceae</taxon>
        <taxon>Prototheca</taxon>
    </lineage>
</organism>
<feature type="compositionally biased region" description="Low complexity" evidence="1">
    <location>
        <begin position="1"/>
        <end position="31"/>
    </location>
</feature>
<gene>
    <name evidence="3" type="ORF">QBZ16_003322</name>
</gene>
<name>A0AAD9MII7_PROWI</name>
<reference evidence="3" key="1">
    <citation type="submission" date="2021-01" db="EMBL/GenBank/DDBJ databases">
        <authorList>
            <person name="Eckstrom K.M.E."/>
        </authorList>
    </citation>
    <scope>NUCLEOTIDE SEQUENCE</scope>
    <source>
        <strain evidence="3">UVCC 0001</strain>
    </source>
</reference>
<dbReference type="InterPro" id="IPR036020">
    <property type="entry name" value="WW_dom_sf"/>
</dbReference>
<dbReference type="SMART" id="SM00456">
    <property type="entry name" value="WW"/>
    <property type="match status" value="1"/>
</dbReference>
<evidence type="ECO:0000313" key="3">
    <source>
        <dbReference type="EMBL" id="KAK2078482.1"/>
    </source>
</evidence>
<comment type="caution">
    <text evidence="3">The sequence shown here is derived from an EMBL/GenBank/DDBJ whole genome shotgun (WGS) entry which is preliminary data.</text>
</comment>
<proteinExistence type="predicted"/>
<dbReference type="Proteomes" id="UP001255856">
    <property type="component" value="Unassembled WGS sequence"/>
</dbReference>
<evidence type="ECO:0000259" key="2">
    <source>
        <dbReference type="PROSITE" id="PS50020"/>
    </source>
</evidence>
<accession>A0AAD9MII7</accession>
<dbReference type="SUPFAM" id="SSF51045">
    <property type="entry name" value="WW domain"/>
    <property type="match status" value="1"/>
</dbReference>